<keyword evidence="2" id="KW-1185">Reference proteome</keyword>
<dbReference type="Proteomes" id="UP000886520">
    <property type="component" value="Chromosome 22"/>
</dbReference>
<dbReference type="AlphaFoldDB" id="A0A9D4U7C7"/>
<evidence type="ECO:0000313" key="1">
    <source>
        <dbReference type="EMBL" id="KAI5061874.1"/>
    </source>
</evidence>
<sequence>MKENVHIGITVKKRNHHESMGLSKVLIVSTSIRGIEETVREKKEMVKPTSWKMVNLERMVNFYRPFPHSLLQHCSCPSCLIGAVAALTKVISEAKSFKAAGGTDTGIFCWAFKSLLSSSTFN</sequence>
<comment type="caution">
    <text evidence="1">The sequence shown here is derived from an EMBL/GenBank/DDBJ whole genome shotgun (WGS) entry which is preliminary data.</text>
</comment>
<name>A0A9D4U7C7_ADICA</name>
<reference evidence="1" key="1">
    <citation type="submission" date="2021-01" db="EMBL/GenBank/DDBJ databases">
        <title>Adiantum capillus-veneris genome.</title>
        <authorList>
            <person name="Fang Y."/>
            <person name="Liao Q."/>
        </authorList>
    </citation>
    <scope>NUCLEOTIDE SEQUENCE</scope>
    <source>
        <strain evidence="1">H3</strain>
        <tissue evidence="1">Leaf</tissue>
    </source>
</reference>
<evidence type="ECO:0000313" key="2">
    <source>
        <dbReference type="Proteomes" id="UP000886520"/>
    </source>
</evidence>
<accession>A0A9D4U7C7</accession>
<gene>
    <name evidence="1" type="ORF">GOP47_0022413</name>
</gene>
<proteinExistence type="predicted"/>
<dbReference type="EMBL" id="JABFUD020000022">
    <property type="protein sequence ID" value="KAI5061874.1"/>
    <property type="molecule type" value="Genomic_DNA"/>
</dbReference>
<protein>
    <submittedName>
        <fullName evidence="1">Uncharacterized protein</fullName>
    </submittedName>
</protein>
<organism evidence="1 2">
    <name type="scientific">Adiantum capillus-veneris</name>
    <name type="common">Maidenhair fern</name>
    <dbReference type="NCBI Taxonomy" id="13818"/>
    <lineage>
        <taxon>Eukaryota</taxon>
        <taxon>Viridiplantae</taxon>
        <taxon>Streptophyta</taxon>
        <taxon>Embryophyta</taxon>
        <taxon>Tracheophyta</taxon>
        <taxon>Polypodiopsida</taxon>
        <taxon>Polypodiidae</taxon>
        <taxon>Polypodiales</taxon>
        <taxon>Pteridineae</taxon>
        <taxon>Pteridaceae</taxon>
        <taxon>Vittarioideae</taxon>
        <taxon>Adiantum</taxon>
    </lineage>
</organism>